<reference evidence="2 3" key="1">
    <citation type="journal article" date="2015" name="Nature">
        <title>rRNA introns, odd ribosomes, and small enigmatic genomes across a large radiation of phyla.</title>
        <authorList>
            <person name="Brown C.T."/>
            <person name="Hug L.A."/>
            <person name="Thomas B.C."/>
            <person name="Sharon I."/>
            <person name="Castelle C.J."/>
            <person name="Singh A."/>
            <person name="Wilkins M.J."/>
            <person name="Williams K.H."/>
            <person name="Banfield J.F."/>
        </authorList>
    </citation>
    <scope>NUCLEOTIDE SEQUENCE [LARGE SCALE GENOMIC DNA]</scope>
</reference>
<dbReference type="Proteomes" id="UP000033965">
    <property type="component" value="Unassembled WGS sequence"/>
</dbReference>
<feature type="transmembrane region" description="Helical" evidence="1">
    <location>
        <begin position="71"/>
        <end position="88"/>
    </location>
</feature>
<organism evidence="2 3">
    <name type="scientific">Candidatus Kaiserbacteria bacterium GW2011_GWA2_49_19</name>
    <dbReference type="NCBI Taxonomy" id="1618669"/>
    <lineage>
        <taxon>Bacteria</taxon>
        <taxon>Candidatus Kaiseribacteriota</taxon>
    </lineage>
</organism>
<accession>A0A0G1VPA0</accession>
<evidence type="ECO:0000313" key="2">
    <source>
        <dbReference type="EMBL" id="KKW08291.1"/>
    </source>
</evidence>
<dbReference type="EMBL" id="LCPZ01000012">
    <property type="protein sequence ID" value="KKW08291.1"/>
    <property type="molecule type" value="Genomic_DNA"/>
</dbReference>
<protein>
    <submittedName>
        <fullName evidence="2">Uncharacterized protein</fullName>
    </submittedName>
</protein>
<dbReference type="AlphaFoldDB" id="A0A0G1VPA0"/>
<keyword evidence="1" id="KW-0812">Transmembrane</keyword>
<gene>
    <name evidence="2" type="ORF">UY44_C0012G0005</name>
</gene>
<name>A0A0G1VPA0_9BACT</name>
<evidence type="ECO:0000256" key="1">
    <source>
        <dbReference type="SAM" id="Phobius"/>
    </source>
</evidence>
<feature type="transmembrane region" description="Helical" evidence="1">
    <location>
        <begin position="41"/>
        <end position="59"/>
    </location>
</feature>
<evidence type="ECO:0000313" key="3">
    <source>
        <dbReference type="Proteomes" id="UP000033965"/>
    </source>
</evidence>
<keyword evidence="1" id="KW-1133">Transmembrane helix</keyword>
<keyword evidence="1" id="KW-0472">Membrane</keyword>
<sequence>MNIKKWITDGTLSRLPYFLSLLTLLFVGAIAAQVGREVSPGAFVIAWCVVYLLTSILDAKRLRDIGLPGKIALAAAAIYIVAWAPYTYDVLVEARLPYPFPIHLLPAQLAYSAGHLYLLFARPKSERKATDLV</sequence>
<feature type="transmembrane region" description="Helical" evidence="1">
    <location>
        <begin position="100"/>
        <end position="120"/>
    </location>
</feature>
<proteinExistence type="predicted"/>
<comment type="caution">
    <text evidence="2">The sequence shown here is derived from an EMBL/GenBank/DDBJ whole genome shotgun (WGS) entry which is preliminary data.</text>
</comment>